<proteinExistence type="inferred from homology"/>
<organism evidence="10">
    <name type="scientific">Hypotrichomonas acosta</name>
    <dbReference type="NCBI Taxonomy" id="5735"/>
    <lineage>
        <taxon>Eukaryota</taxon>
        <taxon>Metamonada</taxon>
        <taxon>Parabasalia</taxon>
        <taxon>Hypotrichomonadida</taxon>
        <taxon>Hypotrichomonadidae</taxon>
        <taxon>Hypotrichomonas</taxon>
    </lineage>
</organism>
<dbReference type="NCBIfam" id="NF006336">
    <property type="entry name" value="PRK08566.1"/>
    <property type="match status" value="1"/>
</dbReference>
<evidence type="ECO:0000313" key="10">
    <source>
        <dbReference type="EMBL" id="AEA40832.1"/>
    </source>
</evidence>
<dbReference type="Pfam" id="PF04983">
    <property type="entry name" value="RNA_pol_Rpb1_3"/>
    <property type="match status" value="1"/>
</dbReference>
<dbReference type="AlphaFoldDB" id="F8QSX1"/>
<dbReference type="CDD" id="cd02733">
    <property type="entry name" value="RNAP_II_RPB1_N"/>
    <property type="match status" value="1"/>
</dbReference>
<protein>
    <recommendedName>
        <fullName evidence="6">DNA-directed RNA polymerase subunit</fullName>
        <ecNumber evidence="6">2.7.7.6</ecNumber>
    </recommendedName>
</protein>
<dbReference type="Gene3D" id="3.30.1490.180">
    <property type="entry name" value="RNA polymerase ii"/>
    <property type="match status" value="1"/>
</dbReference>
<feature type="non-terminal residue" evidence="10">
    <location>
        <position position="1042"/>
    </location>
</feature>
<evidence type="ECO:0000256" key="5">
    <source>
        <dbReference type="ARBA" id="ARBA00023163"/>
    </source>
</evidence>
<dbReference type="FunFam" id="2.40.40.20:FF:000019">
    <property type="entry name" value="DNA-directed RNA polymerase II subunit RPB1"/>
    <property type="match status" value="1"/>
</dbReference>
<feature type="coiled-coil region" evidence="7">
    <location>
        <begin position="631"/>
        <end position="658"/>
    </location>
</feature>
<dbReference type="Pfam" id="PF04998">
    <property type="entry name" value="RNA_pol_Rpb1_5"/>
    <property type="match status" value="1"/>
</dbReference>
<dbReference type="GO" id="GO:0005665">
    <property type="term" value="C:RNA polymerase II, core complex"/>
    <property type="evidence" value="ECO:0007669"/>
    <property type="project" value="TreeGrafter"/>
</dbReference>
<dbReference type="SMART" id="SM00663">
    <property type="entry name" value="RPOLA_N"/>
    <property type="match status" value="1"/>
</dbReference>
<dbReference type="PANTHER" id="PTHR19376">
    <property type="entry name" value="DNA-DIRECTED RNA POLYMERASE"/>
    <property type="match status" value="1"/>
</dbReference>
<evidence type="ECO:0000256" key="3">
    <source>
        <dbReference type="ARBA" id="ARBA00022679"/>
    </source>
</evidence>
<feature type="region of interest" description="Disordered" evidence="8">
    <location>
        <begin position="119"/>
        <end position="142"/>
    </location>
</feature>
<dbReference type="Pfam" id="PF04997">
    <property type="entry name" value="RNA_pol_Rpb1_1"/>
    <property type="match status" value="1"/>
</dbReference>
<dbReference type="Gene3D" id="1.10.132.30">
    <property type="match status" value="1"/>
</dbReference>
<keyword evidence="3 6" id="KW-0808">Transferase</keyword>
<dbReference type="InterPro" id="IPR042102">
    <property type="entry name" value="RNA_pol_Rpb1_3_sf"/>
</dbReference>
<dbReference type="InterPro" id="IPR038120">
    <property type="entry name" value="Rpb1_funnel_sf"/>
</dbReference>
<feature type="non-terminal residue" evidence="10">
    <location>
        <position position="1"/>
    </location>
</feature>
<dbReference type="InterPro" id="IPR045867">
    <property type="entry name" value="DNA-dir_RpoC_beta_prime"/>
</dbReference>
<comment type="similarity">
    <text evidence="1 6">Belongs to the RNA polymerase beta' chain family.</text>
</comment>
<dbReference type="Gene3D" id="6.20.50.80">
    <property type="match status" value="1"/>
</dbReference>
<dbReference type="FunFam" id="1.10.274.100:FF:000001">
    <property type="entry name" value="DNA-directed RNA polymerase subunit"/>
    <property type="match status" value="1"/>
</dbReference>
<dbReference type="InterPro" id="IPR007081">
    <property type="entry name" value="RNA_pol_Rpb1_5"/>
</dbReference>
<dbReference type="EMBL" id="HM016223">
    <property type="protein sequence ID" value="AEA40832.1"/>
    <property type="molecule type" value="Genomic_DNA"/>
</dbReference>
<name>F8QSX1_9EUKA</name>
<keyword evidence="2 6" id="KW-0240">DNA-directed RNA polymerase</keyword>
<dbReference type="InterPro" id="IPR000722">
    <property type="entry name" value="RNA_pol_asu"/>
</dbReference>
<evidence type="ECO:0000256" key="4">
    <source>
        <dbReference type="ARBA" id="ARBA00022695"/>
    </source>
</evidence>
<dbReference type="GO" id="GO:0003899">
    <property type="term" value="F:DNA-directed RNA polymerase activity"/>
    <property type="evidence" value="ECO:0007669"/>
    <property type="project" value="UniProtKB-EC"/>
</dbReference>
<dbReference type="Pfam" id="PF05000">
    <property type="entry name" value="RNA_pol_Rpb1_4"/>
    <property type="match status" value="1"/>
</dbReference>
<feature type="domain" description="RNA polymerase N-terminal" evidence="9">
    <location>
        <begin position="184"/>
        <end position="487"/>
    </location>
</feature>
<evidence type="ECO:0000256" key="7">
    <source>
        <dbReference type="SAM" id="Coils"/>
    </source>
</evidence>
<dbReference type="InterPro" id="IPR007083">
    <property type="entry name" value="RNA_pol_Rpb1_4"/>
</dbReference>
<comment type="catalytic activity">
    <reaction evidence="6">
        <text>RNA(n) + a ribonucleoside 5'-triphosphate = RNA(n+1) + diphosphate</text>
        <dbReference type="Rhea" id="RHEA:21248"/>
        <dbReference type="Rhea" id="RHEA-COMP:14527"/>
        <dbReference type="Rhea" id="RHEA-COMP:17342"/>
        <dbReference type="ChEBI" id="CHEBI:33019"/>
        <dbReference type="ChEBI" id="CHEBI:61557"/>
        <dbReference type="ChEBI" id="CHEBI:140395"/>
        <dbReference type="EC" id="2.7.7.6"/>
    </reaction>
</comment>
<dbReference type="Pfam" id="PF04992">
    <property type="entry name" value="RNA_pol_Rpb1_6"/>
    <property type="match status" value="1"/>
</dbReference>
<gene>
    <name evidence="10" type="primary">Rpb1</name>
</gene>
<dbReference type="EC" id="2.7.7.6" evidence="6"/>
<reference evidence="10" key="1">
    <citation type="journal article" date="2011" name="PLoS ONE">
        <title>Phylogeny of Parasitic Parabasalia and Free-Living Relatives Inferred from Conventional Markers vs. Rpb1, a Single-Copy Gene.</title>
        <authorList>
            <person name="Malik S.-B."/>
            <person name="Brochu C.D."/>
            <person name="Bilic I."/>
            <person name="Yuan J."/>
            <person name="Hess M."/>
            <person name="Logsdon J.M.Jr."/>
            <person name="Carlton J.M."/>
        </authorList>
    </citation>
    <scope>NUCLEOTIDE SEQUENCE</scope>
    <source>
        <strain evidence="10">ATCC 30070</strain>
    </source>
</reference>
<evidence type="ECO:0000256" key="6">
    <source>
        <dbReference type="RuleBase" id="RU004279"/>
    </source>
</evidence>
<feature type="compositionally biased region" description="Basic and acidic residues" evidence="8">
    <location>
        <begin position="132"/>
        <end position="142"/>
    </location>
</feature>
<dbReference type="InterPro" id="IPR007075">
    <property type="entry name" value="RNA_pol_Rpb1_6"/>
</dbReference>
<dbReference type="InterPro" id="IPR007080">
    <property type="entry name" value="RNA_pol_Rpb1_1"/>
</dbReference>
<evidence type="ECO:0000259" key="9">
    <source>
        <dbReference type="SMART" id="SM00663"/>
    </source>
</evidence>
<dbReference type="SUPFAM" id="SSF64484">
    <property type="entry name" value="beta and beta-prime subunits of DNA dependent RNA-polymerase"/>
    <property type="match status" value="1"/>
</dbReference>
<dbReference type="Gene3D" id="1.10.274.100">
    <property type="entry name" value="RNA polymerase Rpb1, domain 3"/>
    <property type="match status" value="1"/>
</dbReference>
<dbReference type="InterPro" id="IPR006592">
    <property type="entry name" value="RNA_pol_N"/>
</dbReference>
<keyword evidence="4 6" id="KW-0548">Nucleotidyltransferase</keyword>
<evidence type="ECO:0000256" key="2">
    <source>
        <dbReference type="ARBA" id="ARBA00022478"/>
    </source>
</evidence>
<dbReference type="Pfam" id="PF00623">
    <property type="entry name" value="RNA_pol_Rpb1_2"/>
    <property type="match status" value="1"/>
</dbReference>
<evidence type="ECO:0000256" key="8">
    <source>
        <dbReference type="SAM" id="MobiDB-lite"/>
    </source>
</evidence>
<comment type="function">
    <text evidence="6">DNA-dependent RNA polymerase catalyzes the transcription of DNA into RNA using the four ribonucleoside triphosphates as substrates.</text>
</comment>
<dbReference type="Gene3D" id="6.10.250.2940">
    <property type="match status" value="1"/>
</dbReference>
<evidence type="ECO:0000256" key="1">
    <source>
        <dbReference type="ARBA" id="ARBA00006460"/>
    </source>
</evidence>
<dbReference type="GO" id="GO:0006351">
    <property type="term" value="P:DNA-templated transcription"/>
    <property type="evidence" value="ECO:0007669"/>
    <property type="project" value="InterPro"/>
</dbReference>
<dbReference type="InterPro" id="IPR007066">
    <property type="entry name" value="RNA_pol_Rpb1_3"/>
</dbReference>
<keyword evidence="5 6" id="KW-0804">Transcription</keyword>
<accession>F8QSX1</accession>
<dbReference type="Gene3D" id="2.40.40.20">
    <property type="match status" value="1"/>
</dbReference>
<keyword evidence="7" id="KW-0175">Coiled coil</keyword>
<dbReference type="GO" id="GO:0003677">
    <property type="term" value="F:DNA binding"/>
    <property type="evidence" value="ECO:0007669"/>
    <property type="project" value="InterPro"/>
</dbReference>
<dbReference type="PANTHER" id="PTHR19376:SF37">
    <property type="entry name" value="DNA-DIRECTED RNA POLYMERASE II SUBUNIT RPB1"/>
    <property type="match status" value="1"/>
</dbReference>
<sequence>SGHIRFVRPLYHIGYIDIVYKILQCVCSKCGRLLASYSQPELQSAVTHYHGRNRFLKVYEIIHGRKAGCEHKKTKEMIKQQKAAQDQGAPAPAENAALADAAKNAEFWRRVSNTLDESQWVRKSQPCGSKQNELEKNAQGRISRKDVRGESGIITAEVAYEILRQITDQDIRILGFDPIRCHPKWMILKVLPVPPLHVRPAVAMDGVHKSQDDVTKKLSTIIMCNNSLENNINNGSANTVITEDLDTLQLHVTTYMVNDKPSIQRATMKNGRPFKAISQRLKGKSGHIRGHLSGKRVNFSSRSVISPDPSISIDQVGVPQEIARILTFPEVVTARNLTEMQRLVYNGNEAQEGANYVITPQGTRINLAVTQESTAMQLDHDSIVERHLRDDDIVIFNRQPSLHKMSMMGHRARIMPGQTFRLNLCVTTPYNADFDGDEMNMHVPQSQMARAEAKHIMLVPNQIISPQSACPIIGLVQDSLLGCRLLSLRDTFLTRNEITNLMMWIIDSNDIVLPPPCILKPKELWSGKQVFSLFLPKINYDGFSVGADAKENTKEVNTWESPADLRVIIRNGNLLAGILDKKTVAKSAGSLNHVVINSYSIETARQFLNQTQLIVNNWLENRGFSIGLSDCLAYEKTLDDVSDQIHQLKRNVLDIIDQAKHGKLETPPGLTFMEGFESKINKLLNDLINDTGATVQKASRFWNSLMQMVAAGSKGSLINISQIIAVVGQQNVEGKRIRYGFKGRTLPHYVKDDYDLECRGFCEHSFIQGLTPQEFFFHAMGGRVGIIDTACKTSDTGYIQRRLCKSMESHCVMYDGTVRNSLNEIVQFIYGGDGLEPTKLETQKCPLIELSDRVFDERFVMEINDPTFGVGKIQRDIIENLRSDVRSQERLQAETKRLRDFRDLMRTEIFPNGDSVITLSMKVQRLIDTSKTVHDINEHTNISNLHPYFVIDEVDKLAKRLVVVPGDDPIGREAQDNATLLMRIQLYTMLASKPLILKERLSMDAFKWIIGEIEERFPETIVAPGEMVGTVAGQSIGEPSTQ</sequence>